<keyword evidence="4 8" id="KW-0805">Transcription regulation</keyword>
<dbReference type="EMBL" id="GAKP01002563">
    <property type="protein sequence ID" value="JAC56389.1"/>
    <property type="molecule type" value="Transcribed_RNA"/>
</dbReference>
<evidence type="ECO:0000256" key="1">
    <source>
        <dbReference type="ARBA" id="ARBA00004123"/>
    </source>
</evidence>
<comment type="function">
    <text evidence="8">Component of the Mediator complex, a coactivator involved in the regulated transcription of nearly all RNA polymerase II-dependent genes. Mediator functions as a bridge to convey information from gene-specific regulatory proteins to the basal RNA polymerase II transcription machinery. Mediator is recruited to promoters by direct interactions with regulatory proteins and serves as a scaffold for the assembly of a functional preinitiation complex with RNA polymerase II and the general transcription factors.</text>
</comment>
<dbReference type="OrthoDB" id="10257739at2759"/>
<comment type="similarity">
    <text evidence="2 8">Belongs to the Mediator complex subunit 31 family.</text>
</comment>
<dbReference type="GO" id="GO:0016592">
    <property type="term" value="C:mediator complex"/>
    <property type="evidence" value="ECO:0007669"/>
    <property type="project" value="InterPro"/>
</dbReference>
<dbReference type="GO" id="GO:0003712">
    <property type="term" value="F:transcription coregulator activity"/>
    <property type="evidence" value="ECO:0007669"/>
    <property type="project" value="InterPro"/>
</dbReference>
<evidence type="ECO:0000256" key="4">
    <source>
        <dbReference type="ARBA" id="ARBA00023015"/>
    </source>
</evidence>
<gene>
    <name evidence="10" type="primary">MED31</name>
</gene>
<evidence type="ECO:0000256" key="3">
    <source>
        <dbReference type="ARBA" id="ARBA00019660"/>
    </source>
</evidence>
<reference evidence="10" key="1">
    <citation type="journal article" date="2014" name="BMC Genomics">
        <title>Characterizing the developmental transcriptome of the oriental fruit fly, Bactrocera dorsalis (Diptera: Tephritidae) through comparative genomic analysis with Drosophila melanogaster utilizing modENCODE datasets.</title>
        <authorList>
            <person name="Geib S.M."/>
            <person name="Calla B."/>
            <person name="Hall B."/>
            <person name="Hou S."/>
            <person name="Manoukis N.C."/>
        </authorList>
    </citation>
    <scope>NUCLEOTIDE SEQUENCE</scope>
    <source>
        <strain evidence="10">Punador</strain>
    </source>
</reference>
<accession>A0A034WP15</accession>
<dbReference type="PANTHER" id="PTHR13186">
    <property type="entry name" value="MEDIATOR OF RNA POLYMERASE II TRANSCRIPTION SUBUNIT 31"/>
    <property type="match status" value="1"/>
</dbReference>
<dbReference type="InterPro" id="IPR008831">
    <property type="entry name" value="Mediator_Med31"/>
</dbReference>
<comment type="subcellular location">
    <subcellularLocation>
        <location evidence="1 8">Nucleus</location>
    </subcellularLocation>
</comment>
<dbReference type="InterPro" id="IPR038089">
    <property type="entry name" value="Med31_sf"/>
</dbReference>
<proteinExistence type="inferred from homology"/>
<dbReference type="Gene3D" id="1.10.10.1340">
    <property type="entry name" value="Mediator of RNA polymerase II, submodule Med31 (Soh1)"/>
    <property type="match status" value="1"/>
</dbReference>
<name>A0A034WP15_BACDO</name>
<keyword evidence="7 8" id="KW-0539">Nucleus</keyword>
<evidence type="ECO:0000256" key="9">
    <source>
        <dbReference type="SAM" id="MobiDB-lite"/>
    </source>
</evidence>
<feature type="non-terminal residue" evidence="10">
    <location>
        <position position="1"/>
    </location>
</feature>
<evidence type="ECO:0000256" key="2">
    <source>
        <dbReference type="ARBA" id="ARBA00006378"/>
    </source>
</evidence>
<evidence type="ECO:0000256" key="8">
    <source>
        <dbReference type="RuleBase" id="RU364129"/>
    </source>
</evidence>
<dbReference type="GO" id="GO:0006355">
    <property type="term" value="P:regulation of DNA-templated transcription"/>
    <property type="evidence" value="ECO:0007669"/>
    <property type="project" value="InterPro"/>
</dbReference>
<protein>
    <recommendedName>
        <fullName evidence="3 8">Mediator of RNA polymerase II transcription subunit 31</fullName>
    </recommendedName>
</protein>
<organism evidence="10">
    <name type="scientific">Bactrocera dorsalis</name>
    <name type="common">Oriental fruit fly</name>
    <name type="synonym">Dacus dorsalis</name>
    <dbReference type="NCBI Taxonomy" id="27457"/>
    <lineage>
        <taxon>Eukaryota</taxon>
        <taxon>Metazoa</taxon>
        <taxon>Ecdysozoa</taxon>
        <taxon>Arthropoda</taxon>
        <taxon>Hexapoda</taxon>
        <taxon>Insecta</taxon>
        <taxon>Pterygota</taxon>
        <taxon>Neoptera</taxon>
        <taxon>Endopterygota</taxon>
        <taxon>Diptera</taxon>
        <taxon>Brachycera</taxon>
        <taxon>Muscomorpha</taxon>
        <taxon>Tephritoidea</taxon>
        <taxon>Tephritidae</taxon>
        <taxon>Bactrocera</taxon>
        <taxon>Bactrocera</taxon>
    </lineage>
</organism>
<evidence type="ECO:0000313" key="10">
    <source>
        <dbReference type="EMBL" id="JAC56389.1"/>
    </source>
</evidence>
<dbReference type="FunFam" id="1.10.10.1340:FF:000001">
    <property type="entry name" value="Mediator of RNA polymerase II transcription subunit 31"/>
    <property type="match status" value="1"/>
</dbReference>
<keyword evidence="5 8" id="KW-0010">Activator</keyword>
<sequence>FAFIFYFFLVDISFPHFYKFYTFRRKIFNCILRREGILKQFCCIWAMNAYAAIESEDQQKLRWQVELEFVQCLANPNYLNFLAQRGYFKDQAFINYLKYLQYWKEPEYAKYLMYPMCLYFLDLLQYEHFRREIVNSQCCKFIDDQAILQWQHYTRKRIKMFNSVNGIGQMNAADLAAMDAQQQNAQQNQQNQVQQQAGQQQQGAGNAHAGLQNGLVNNAQLQQQQQQPPQQAQQQQSVGNAVMGIPNGNNTAANSNN</sequence>
<feature type="region of interest" description="Disordered" evidence="9">
    <location>
        <begin position="179"/>
        <end position="257"/>
    </location>
</feature>
<comment type="subunit">
    <text evidence="8">Component of the Mediator complex.</text>
</comment>
<evidence type="ECO:0000256" key="7">
    <source>
        <dbReference type="ARBA" id="ARBA00023242"/>
    </source>
</evidence>
<evidence type="ECO:0000256" key="5">
    <source>
        <dbReference type="ARBA" id="ARBA00023159"/>
    </source>
</evidence>
<keyword evidence="6 8" id="KW-0804">Transcription</keyword>
<dbReference type="Pfam" id="PF05669">
    <property type="entry name" value="Med31"/>
    <property type="match status" value="1"/>
</dbReference>
<evidence type="ECO:0000256" key="6">
    <source>
        <dbReference type="ARBA" id="ARBA00023163"/>
    </source>
</evidence>
<dbReference type="AlphaFoldDB" id="A0A034WP15"/>